<gene>
    <name evidence="2" type="ORF">FISHEDRAFT_57902</name>
</gene>
<evidence type="ECO:0000313" key="3">
    <source>
        <dbReference type="Proteomes" id="UP000054144"/>
    </source>
</evidence>
<reference evidence="2 3" key="1">
    <citation type="journal article" date="2015" name="Fungal Genet. Biol.">
        <title>Evolution of novel wood decay mechanisms in Agaricales revealed by the genome sequences of Fistulina hepatica and Cylindrobasidium torrendii.</title>
        <authorList>
            <person name="Floudas D."/>
            <person name="Held B.W."/>
            <person name="Riley R."/>
            <person name="Nagy L.G."/>
            <person name="Koehler G."/>
            <person name="Ransdell A.S."/>
            <person name="Younus H."/>
            <person name="Chow J."/>
            <person name="Chiniquy J."/>
            <person name="Lipzen A."/>
            <person name="Tritt A."/>
            <person name="Sun H."/>
            <person name="Haridas S."/>
            <person name="LaButti K."/>
            <person name="Ohm R.A."/>
            <person name="Kues U."/>
            <person name="Blanchette R.A."/>
            <person name="Grigoriev I.V."/>
            <person name="Minto R.E."/>
            <person name="Hibbett D.S."/>
        </authorList>
    </citation>
    <scope>NUCLEOTIDE SEQUENCE [LARGE SCALE GENOMIC DNA]</scope>
    <source>
        <strain evidence="2 3">ATCC 64428</strain>
    </source>
</reference>
<dbReference type="OrthoDB" id="3633556at2759"/>
<feature type="transmembrane region" description="Helical" evidence="1">
    <location>
        <begin position="175"/>
        <end position="195"/>
    </location>
</feature>
<keyword evidence="3" id="KW-1185">Reference proteome</keyword>
<keyword evidence="1" id="KW-0472">Membrane</keyword>
<proteinExistence type="predicted"/>
<feature type="transmembrane region" description="Helical" evidence="1">
    <location>
        <begin position="207"/>
        <end position="225"/>
    </location>
</feature>
<protein>
    <submittedName>
        <fullName evidence="2">Uncharacterized protein</fullName>
    </submittedName>
</protein>
<dbReference type="SUPFAM" id="SSF51161">
    <property type="entry name" value="Trimeric LpxA-like enzymes"/>
    <property type="match status" value="1"/>
</dbReference>
<keyword evidence="1" id="KW-1133">Transmembrane helix</keyword>
<keyword evidence="1" id="KW-0812">Transmembrane</keyword>
<evidence type="ECO:0000313" key="2">
    <source>
        <dbReference type="EMBL" id="KIY49620.1"/>
    </source>
</evidence>
<accession>A0A0D7AH23</accession>
<evidence type="ECO:0000256" key="1">
    <source>
        <dbReference type="SAM" id="Phobius"/>
    </source>
</evidence>
<organism evidence="2 3">
    <name type="scientific">Fistulina hepatica ATCC 64428</name>
    <dbReference type="NCBI Taxonomy" id="1128425"/>
    <lineage>
        <taxon>Eukaryota</taxon>
        <taxon>Fungi</taxon>
        <taxon>Dikarya</taxon>
        <taxon>Basidiomycota</taxon>
        <taxon>Agaricomycotina</taxon>
        <taxon>Agaricomycetes</taxon>
        <taxon>Agaricomycetidae</taxon>
        <taxon>Agaricales</taxon>
        <taxon>Fistulinaceae</taxon>
        <taxon>Fistulina</taxon>
    </lineage>
</organism>
<dbReference type="EMBL" id="KN881721">
    <property type="protein sequence ID" value="KIY49620.1"/>
    <property type="molecule type" value="Genomic_DNA"/>
</dbReference>
<feature type="transmembrane region" description="Helical" evidence="1">
    <location>
        <begin position="341"/>
        <end position="363"/>
    </location>
</feature>
<dbReference type="InterPro" id="IPR011004">
    <property type="entry name" value="Trimer_LpxA-like_sf"/>
</dbReference>
<dbReference type="AlphaFoldDB" id="A0A0D7AH23"/>
<feature type="transmembrane region" description="Helical" evidence="1">
    <location>
        <begin position="369"/>
        <end position="388"/>
    </location>
</feature>
<sequence length="490" mass="53056">MIGTFHCRTLSKIYSPAIDSLDHSSPRSVHDRARRFINGFVLPHVMHQGPVVPATGWHEATECSSRRDDCRHVSAPGLCNLQGGLSCEVILVAERVAGPTDLYDRSLLDESETGTILPTESSNFNGLDNGALILHIFGTSDTDSSASGMQISNTVVDGDGRPTTKGRGQKHPLPLLVPIIPIFFFCLLKAGTTLFKWLVIGRLSGRGIFGMHPKLVLLYYLLLGAKIGKVVKMEKKTVMGSGALGKRGTLYEDGSTWIGNDDGEAICLGKGSSKDKESSIEMPVGRAFYKRQAPYFVRPCALILIINTCATSWSMAAVIAAQVLCQFQMHCRALHLFGRKWYTFGILYGLIALFFVIIVAGLVVLVVGYALGGVLVPLAGSAYIVWYYRLHGCKIGKDSVIFASGSLGLVTEPDLVEIDDHLSVDDCSVVAHINSRGNFILNRLKIGNGSAMRTGSRLLSGAPLENNSMLCEHTLLTSGQVAEETASIRR</sequence>
<dbReference type="Proteomes" id="UP000054144">
    <property type="component" value="Unassembled WGS sequence"/>
</dbReference>
<name>A0A0D7AH23_9AGAR</name>